<dbReference type="AlphaFoldDB" id="A0A9Q3P0Z4"/>
<reference evidence="1" key="1">
    <citation type="submission" date="2021-03" db="EMBL/GenBank/DDBJ databases">
        <title>Draft genome sequence of rust myrtle Austropuccinia psidii MF-1, a brazilian biotype.</title>
        <authorList>
            <person name="Quecine M.C."/>
            <person name="Pachon D.M.R."/>
            <person name="Bonatelli M.L."/>
            <person name="Correr F.H."/>
            <person name="Franceschini L.M."/>
            <person name="Leite T.F."/>
            <person name="Margarido G.R.A."/>
            <person name="Almeida C.A."/>
            <person name="Ferrarezi J.A."/>
            <person name="Labate C.A."/>
        </authorList>
    </citation>
    <scope>NUCLEOTIDE SEQUENCE</scope>
    <source>
        <strain evidence="1">MF-1</strain>
    </source>
</reference>
<dbReference type="Proteomes" id="UP000765509">
    <property type="component" value="Unassembled WGS sequence"/>
</dbReference>
<gene>
    <name evidence="1" type="ORF">O181_087099</name>
</gene>
<accession>A0A9Q3P0Z4</accession>
<sequence>MDRFNDFFGVHDFEAPEIGAFQQPHDLPSLLEYLQIIVDSSYDAVDRVNYHQPPMYAIEQRHRRTKRYLRHLSTMIWSFEQFEFGERDSPWIGTMLLGLLLLIEHQINLMDSYRRHARERAGLHGL</sequence>
<organism evidence="1 2">
    <name type="scientific">Austropuccinia psidii MF-1</name>
    <dbReference type="NCBI Taxonomy" id="1389203"/>
    <lineage>
        <taxon>Eukaryota</taxon>
        <taxon>Fungi</taxon>
        <taxon>Dikarya</taxon>
        <taxon>Basidiomycota</taxon>
        <taxon>Pucciniomycotina</taxon>
        <taxon>Pucciniomycetes</taxon>
        <taxon>Pucciniales</taxon>
        <taxon>Sphaerophragmiaceae</taxon>
        <taxon>Austropuccinia</taxon>
    </lineage>
</organism>
<evidence type="ECO:0000313" key="1">
    <source>
        <dbReference type="EMBL" id="MBW0547384.1"/>
    </source>
</evidence>
<comment type="caution">
    <text evidence="1">The sequence shown here is derived from an EMBL/GenBank/DDBJ whole genome shotgun (WGS) entry which is preliminary data.</text>
</comment>
<dbReference type="EMBL" id="AVOT02052473">
    <property type="protein sequence ID" value="MBW0547384.1"/>
    <property type="molecule type" value="Genomic_DNA"/>
</dbReference>
<proteinExistence type="predicted"/>
<protein>
    <submittedName>
        <fullName evidence="1">Uncharacterized protein</fullName>
    </submittedName>
</protein>
<name>A0A9Q3P0Z4_9BASI</name>
<evidence type="ECO:0000313" key="2">
    <source>
        <dbReference type="Proteomes" id="UP000765509"/>
    </source>
</evidence>
<keyword evidence="2" id="KW-1185">Reference proteome</keyword>